<dbReference type="Pfam" id="PF03453">
    <property type="entry name" value="MoeA_N"/>
    <property type="match status" value="1"/>
</dbReference>
<dbReference type="InterPro" id="IPR005110">
    <property type="entry name" value="MoeA_linker/N"/>
</dbReference>
<keyword evidence="5" id="KW-0501">Molybdenum cofactor biosynthesis</keyword>
<dbReference type="UniPathway" id="UPA00344"/>
<evidence type="ECO:0000313" key="8">
    <source>
        <dbReference type="Proteomes" id="UP000076038"/>
    </source>
</evidence>
<evidence type="ECO:0000256" key="1">
    <source>
        <dbReference type="ARBA" id="ARBA00002901"/>
    </source>
</evidence>
<dbReference type="RefSeq" id="WP_080966350.1">
    <property type="nucleotide sequence ID" value="NZ_LFDS01000007.1"/>
</dbReference>
<dbReference type="GO" id="GO:0005829">
    <property type="term" value="C:cytosol"/>
    <property type="evidence" value="ECO:0007669"/>
    <property type="project" value="TreeGrafter"/>
</dbReference>
<protein>
    <recommendedName>
        <fullName evidence="5">Molybdopterin molybdenumtransferase</fullName>
        <ecNumber evidence="5">2.10.1.1</ecNumber>
    </recommendedName>
</protein>
<dbReference type="SUPFAM" id="SSF63882">
    <property type="entry name" value="MoeA N-terminal region -like"/>
    <property type="match status" value="1"/>
</dbReference>
<evidence type="ECO:0000256" key="4">
    <source>
        <dbReference type="ARBA" id="ARBA00047317"/>
    </source>
</evidence>
<evidence type="ECO:0000259" key="6">
    <source>
        <dbReference type="SMART" id="SM00852"/>
    </source>
</evidence>
<dbReference type="Pfam" id="PF00994">
    <property type="entry name" value="MoCF_biosynth"/>
    <property type="match status" value="1"/>
</dbReference>
<feature type="domain" description="MoaB/Mog" evidence="6">
    <location>
        <begin position="191"/>
        <end position="327"/>
    </location>
</feature>
<evidence type="ECO:0000256" key="2">
    <source>
        <dbReference type="ARBA" id="ARBA00010763"/>
    </source>
</evidence>
<keyword evidence="5" id="KW-0479">Metal-binding</keyword>
<dbReference type="InterPro" id="IPR038987">
    <property type="entry name" value="MoeA-like"/>
</dbReference>
<gene>
    <name evidence="7" type="primary">moaE2_1</name>
    <name evidence="7" type="ORF">A3Q41_03113</name>
</gene>
<keyword evidence="5" id="KW-0460">Magnesium</keyword>
<reference evidence="8" key="2">
    <citation type="submission" date="2016-04" db="EMBL/GenBank/DDBJ databases">
        <title>Complete Genome and Plasmid Sequences for Rhodococcus fascians D188 and Draft Sequences for Rhodococcus spp. Isolates PBTS 1 and PBTS 2.</title>
        <authorList>
            <person name="Stamer R."/>
            <person name="Vereecke D."/>
            <person name="Zhang Y."/>
            <person name="Schilkey F."/>
            <person name="Devitt N."/>
            <person name="Randall J."/>
        </authorList>
    </citation>
    <scope>NUCLEOTIDE SEQUENCE [LARGE SCALE GENOMIC DNA]</scope>
    <source>
        <strain evidence="8">PBTS2</strain>
    </source>
</reference>
<dbReference type="PANTHER" id="PTHR10192:SF5">
    <property type="entry name" value="GEPHYRIN"/>
    <property type="match status" value="1"/>
</dbReference>
<dbReference type="InterPro" id="IPR036425">
    <property type="entry name" value="MoaB/Mog-like_dom_sf"/>
</dbReference>
<keyword evidence="3 5" id="KW-0500">Molybdenum</keyword>
<dbReference type="Gene3D" id="3.40.980.10">
    <property type="entry name" value="MoaB/Mog-like domain"/>
    <property type="match status" value="1"/>
</dbReference>
<organism evidence="7 8">
    <name type="scientific">Rhodococcoides fascians</name>
    <name type="common">Rhodococcus fascians</name>
    <dbReference type="NCBI Taxonomy" id="1828"/>
    <lineage>
        <taxon>Bacteria</taxon>
        <taxon>Bacillati</taxon>
        <taxon>Actinomycetota</taxon>
        <taxon>Actinomycetes</taxon>
        <taxon>Mycobacteriales</taxon>
        <taxon>Nocardiaceae</taxon>
        <taxon>Rhodococcoides</taxon>
    </lineage>
</organism>
<dbReference type="EMBL" id="CP015220">
    <property type="protein sequence ID" value="AMY24404.1"/>
    <property type="molecule type" value="Genomic_DNA"/>
</dbReference>
<dbReference type="Gene3D" id="2.170.190.11">
    <property type="entry name" value="Molybdopterin biosynthesis moea protein, domain 3"/>
    <property type="match status" value="1"/>
</dbReference>
<dbReference type="NCBIfam" id="TIGR00177">
    <property type="entry name" value="molyb_syn"/>
    <property type="match status" value="1"/>
</dbReference>
<dbReference type="AlphaFoldDB" id="A0A143QNA2"/>
<keyword evidence="8" id="KW-1185">Reference proteome</keyword>
<dbReference type="PANTHER" id="PTHR10192">
    <property type="entry name" value="MOLYBDOPTERIN BIOSYNTHESIS PROTEIN"/>
    <property type="match status" value="1"/>
</dbReference>
<comment type="cofactor">
    <cofactor evidence="5">
        <name>Mg(2+)</name>
        <dbReference type="ChEBI" id="CHEBI:18420"/>
    </cofactor>
</comment>
<dbReference type="Gene3D" id="2.40.340.10">
    <property type="entry name" value="MoeA, C-terminal, domain IV"/>
    <property type="match status" value="1"/>
</dbReference>
<name>A0A143QNA2_RHOFA</name>
<keyword evidence="5 7" id="KW-0808">Transferase</keyword>
<proteinExistence type="inferred from homology"/>
<dbReference type="InterPro" id="IPR036688">
    <property type="entry name" value="MoeA_C_domain_IV_sf"/>
</dbReference>
<dbReference type="OrthoDB" id="9804758at2"/>
<evidence type="ECO:0000256" key="5">
    <source>
        <dbReference type="RuleBase" id="RU365090"/>
    </source>
</evidence>
<dbReference type="GO" id="GO:0061599">
    <property type="term" value="F:molybdopterin molybdotransferase activity"/>
    <property type="evidence" value="ECO:0007669"/>
    <property type="project" value="UniProtKB-UniRule"/>
</dbReference>
<evidence type="ECO:0000256" key="3">
    <source>
        <dbReference type="ARBA" id="ARBA00022505"/>
    </source>
</evidence>
<dbReference type="EC" id="2.10.1.1" evidence="5"/>
<dbReference type="GO" id="GO:0046872">
    <property type="term" value="F:metal ion binding"/>
    <property type="evidence" value="ECO:0007669"/>
    <property type="project" value="UniProtKB-UniRule"/>
</dbReference>
<comment type="catalytic activity">
    <reaction evidence="4">
        <text>adenylyl-molybdopterin + molybdate = Mo-molybdopterin + AMP + H(+)</text>
        <dbReference type="Rhea" id="RHEA:35047"/>
        <dbReference type="ChEBI" id="CHEBI:15378"/>
        <dbReference type="ChEBI" id="CHEBI:36264"/>
        <dbReference type="ChEBI" id="CHEBI:62727"/>
        <dbReference type="ChEBI" id="CHEBI:71302"/>
        <dbReference type="ChEBI" id="CHEBI:456215"/>
        <dbReference type="EC" id="2.10.1.1"/>
    </reaction>
</comment>
<comment type="function">
    <text evidence="1 5">Catalyzes the insertion of molybdate into adenylated molybdopterin with the concomitant release of AMP.</text>
</comment>
<dbReference type="PATRIC" id="fig|1653479.3.peg.3149"/>
<dbReference type="InterPro" id="IPR001453">
    <property type="entry name" value="MoaB/Mog_dom"/>
</dbReference>
<dbReference type="GO" id="GO:0006777">
    <property type="term" value="P:Mo-molybdopterin cofactor biosynthetic process"/>
    <property type="evidence" value="ECO:0007669"/>
    <property type="project" value="UniProtKB-UniRule"/>
</dbReference>
<accession>A0A143QNA2</accession>
<dbReference type="InterPro" id="IPR036135">
    <property type="entry name" value="MoeA_linker/N_sf"/>
</dbReference>
<evidence type="ECO:0000313" key="7">
    <source>
        <dbReference type="EMBL" id="AMY24404.1"/>
    </source>
</evidence>
<dbReference type="Proteomes" id="UP000076038">
    <property type="component" value="Chromosome"/>
</dbReference>
<sequence>MRRTVNSTTRSVDEHRCAIADLGLSARVRAVPIGSAVGAVLAEDVVAERVLPAFDNSAVDGFAVRRTDVIGSRRLPATLTVSARSVAGRSSTELSVAPGECVQIMTGAVLPRGADLVVPVEQTSGFVTSFGSDTVTICSSGSKSNIRRRASDFDAGDVAIRAGTVLTPAQVGLLAALGRTHVRIGSTLTVAVLSTGSEIRCAEETPTLGECFDANSPMIAADLLRCGADVHLESAVSDDVEACRAALARCAAVADVIVTTGGISAGTEEVVRLALADHDVAFASVAIRPGKPQGCGRFDATPVICLPGNPVSALISYELFVRPVVASALQDPAAERTVRTVRVRGDVTSASSTPRVLLGFIDGADAEVTQSHSMRPLAAANGLVVVPPCDSLPHTTGQYPAWTFDSRTASRPGRYV</sequence>
<comment type="pathway">
    <text evidence="5">Cofactor biosynthesis; molybdopterin biosynthesis.</text>
</comment>
<dbReference type="CDD" id="cd00887">
    <property type="entry name" value="MoeA"/>
    <property type="match status" value="1"/>
</dbReference>
<reference evidence="7 8" key="1">
    <citation type="journal article" date="2016" name="Genome Announc.">
        <title>Complete Genome and Plasmid Sequences for Rhodococcus fascians D188 and Draft Sequences for Rhodococcus Isolates PBTS 1 and PBTS 2.</title>
        <authorList>
            <person name="Stamler R.A."/>
            <person name="Vereecke D."/>
            <person name="Zhang Y."/>
            <person name="Schilkey F."/>
            <person name="Devitt N."/>
            <person name="Randall J.J."/>
        </authorList>
    </citation>
    <scope>NUCLEOTIDE SEQUENCE [LARGE SCALE GENOMIC DNA]</scope>
    <source>
        <strain evidence="7 8">PBTS2</strain>
    </source>
</reference>
<dbReference type="Gene3D" id="3.90.105.10">
    <property type="entry name" value="Molybdopterin biosynthesis moea protein, domain 2"/>
    <property type="match status" value="1"/>
</dbReference>
<dbReference type="NCBIfam" id="NF045515">
    <property type="entry name" value="Glp_gephyrin"/>
    <property type="match status" value="1"/>
</dbReference>
<dbReference type="SMART" id="SM00852">
    <property type="entry name" value="MoCF_biosynth"/>
    <property type="match status" value="1"/>
</dbReference>
<dbReference type="KEGG" id="rhs:A3Q41_03113"/>
<comment type="similarity">
    <text evidence="2 5">Belongs to the MoeA family.</text>
</comment>
<dbReference type="SUPFAM" id="SSF53218">
    <property type="entry name" value="Molybdenum cofactor biosynthesis proteins"/>
    <property type="match status" value="1"/>
</dbReference>